<accession>A0A2Z6SMX1</accession>
<dbReference type="EMBL" id="BEXD01004240">
    <property type="protein sequence ID" value="GBC08707.1"/>
    <property type="molecule type" value="Genomic_DNA"/>
</dbReference>
<evidence type="ECO:0000313" key="2">
    <source>
        <dbReference type="EMBL" id="GBC08707.1"/>
    </source>
</evidence>
<dbReference type="AlphaFoldDB" id="A0A2Z6SMX1"/>
<dbReference type="Proteomes" id="UP000247702">
    <property type="component" value="Unassembled WGS sequence"/>
</dbReference>
<feature type="compositionally biased region" description="Basic residues" evidence="1">
    <location>
        <begin position="388"/>
        <end position="400"/>
    </location>
</feature>
<keyword evidence="3" id="KW-1185">Reference proteome</keyword>
<proteinExistence type="predicted"/>
<evidence type="ECO:0000256" key="1">
    <source>
        <dbReference type="SAM" id="MobiDB-lite"/>
    </source>
</evidence>
<feature type="region of interest" description="Disordered" evidence="1">
    <location>
        <begin position="333"/>
        <end position="413"/>
    </location>
</feature>
<sequence>MSDFIDTFDIILDDKNFKWAIQYSSLFAKDASKKEYQAYIGNFVPSIVKEHFNKIADKWKYNKNLLYILFRTTFPVHEDAFKFAAALYKDNGSRKDILDNSYDPHWLSDKFIDMEISVNKKHQSQFSAASTSTNQNKDRTSWKLDKQKAKVVEQVIPDILVPDPESVTKENSKDLGDDAIQIITGYHPNPSLGQYVHDILIYDIPANWENITILNYLKAWGNVILVTVKKQKKYKTVRCKFQAIIEGPPDSLTADTLANKKHLTNFINPLHIKAFKEVKNPDGTCKMIAYFESWKNLQNIISKESFWNGTKLSWYHHIVPFFIMRRRSNQWFSSNRQDKPNKLNLDSPPKYTKVSLGSKIGSPATGSNRIPIRSPQKDSSQSSSGCKTKGKNKKNQKMKNKSTSTFLPKKLSK</sequence>
<protein>
    <submittedName>
        <fullName evidence="2">Uncharacterized protein</fullName>
    </submittedName>
</protein>
<name>A0A2Z6SMX1_9GLOM</name>
<comment type="caution">
    <text evidence="2">The sequence shown here is derived from an EMBL/GenBank/DDBJ whole genome shotgun (WGS) entry which is preliminary data.</text>
</comment>
<organism evidence="2 3">
    <name type="scientific">Rhizophagus clarus</name>
    <dbReference type="NCBI Taxonomy" id="94130"/>
    <lineage>
        <taxon>Eukaryota</taxon>
        <taxon>Fungi</taxon>
        <taxon>Fungi incertae sedis</taxon>
        <taxon>Mucoromycota</taxon>
        <taxon>Glomeromycotina</taxon>
        <taxon>Glomeromycetes</taxon>
        <taxon>Glomerales</taxon>
        <taxon>Glomeraceae</taxon>
        <taxon>Rhizophagus</taxon>
    </lineage>
</organism>
<reference evidence="2 3" key="1">
    <citation type="submission" date="2017-11" db="EMBL/GenBank/DDBJ databases">
        <title>The genome of Rhizophagus clarus HR1 reveals common genetic basis of auxotrophy among arbuscular mycorrhizal fungi.</title>
        <authorList>
            <person name="Kobayashi Y."/>
        </authorList>
    </citation>
    <scope>NUCLEOTIDE SEQUENCE [LARGE SCALE GENOMIC DNA]</scope>
    <source>
        <strain evidence="2 3">HR1</strain>
    </source>
</reference>
<evidence type="ECO:0000313" key="3">
    <source>
        <dbReference type="Proteomes" id="UP000247702"/>
    </source>
</evidence>
<gene>
    <name evidence="2" type="ORF">RclHR1_08320006</name>
</gene>